<dbReference type="Proteomes" id="UP001059041">
    <property type="component" value="Linkage Group LG7"/>
</dbReference>
<dbReference type="PRINTS" id="PR00237">
    <property type="entry name" value="GPCRRHODOPSN"/>
</dbReference>
<keyword evidence="2" id="KW-0217">Developmental protein</keyword>
<evidence type="ECO:0000256" key="10">
    <source>
        <dbReference type="ARBA" id="ARBA00023170"/>
    </source>
</evidence>
<keyword evidence="11" id="KW-0325">Glycoprotein</keyword>
<dbReference type="EMBL" id="JAFHDT010000007">
    <property type="protein sequence ID" value="KAI7807805.1"/>
    <property type="molecule type" value="Genomic_DNA"/>
</dbReference>
<dbReference type="Pfam" id="PF00001">
    <property type="entry name" value="7tm_1"/>
    <property type="match status" value="1"/>
</dbReference>
<evidence type="ECO:0000256" key="1">
    <source>
        <dbReference type="ARBA" id="ARBA00004272"/>
    </source>
</evidence>
<gene>
    <name evidence="18" type="ORF">IRJ41_010723</name>
</gene>
<evidence type="ECO:0000259" key="17">
    <source>
        <dbReference type="PROSITE" id="PS50262"/>
    </source>
</evidence>
<feature type="domain" description="G-protein coupled receptors family 1 profile" evidence="17">
    <location>
        <begin position="39"/>
        <end position="317"/>
    </location>
</feature>
<proteinExistence type="inferred from homology"/>
<evidence type="ECO:0000256" key="8">
    <source>
        <dbReference type="ARBA" id="ARBA00023136"/>
    </source>
</evidence>
<evidence type="ECO:0000313" key="18">
    <source>
        <dbReference type="EMBL" id="KAI7807805.1"/>
    </source>
</evidence>
<dbReference type="Gene3D" id="1.20.1070.10">
    <property type="entry name" value="Rhodopsin 7-helix transmembrane proteins"/>
    <property type="match status" value="1"/>
</dbReference>
<evidence type="ECO:0000256" key="2">
    <source>
        <dbReference type="ARBA" id="ARBA00022473"/>
    </source>
</evidence>
<dbReference type="AlphaFoldDB" id="A0A9W8C5A9"/>
<evidence type="ECO:0000256" key="3">
    <source>
        <dbReference type="ARBA" id="ARBA00022475"/>
    </source>
</evidence>
<evidence type="ECO:0000256" key="12">
    <source>
        <dbReference type="ARBA" id="ARBA00023224"/>
    </source>
</evidence>
<sequence>MNTRRNETWLANVTDLGDGRTWVVESVVILVIALFVCLGNLIVVVTLYRKPYLLTPSNKFVFSLTLSNLLLSVLVLPFVVVSSFNGEWLFGVVWCNFTALLYLLISSASMLTLGAIAIDRYYAVLFPMVYPIKITGNRAAVAIVYLWLHSLVGCLPPLFGWSAFEFDPFKKTCSVAWHRELGYTAFWVVWCCLIPLCAVLVCYSLIFRVARLKARKVHCGTVVVSQLPSSSNRNGRKNSTASVSSIGSRRGIIYAGSQCKALVTILVVVGTFLLTWGPYVVVICTEAVWGKGSVSPGLETLVTWLSFVSAACHPLIYGLWNKTVRKELLGMCCGDHHYRESFVSRHRKSRLFSISNRITDLGMSPHLTAMLAGGGQLLGAGSSTGDTGFSFSQDSGTDIMLLDNCSECPETSHCSASFNKHRCSVMFEDQVEHSKGEDQSQCLVKAEIHQAIDSFASSMAKAIESDAKLLLIDNISSCQPTESDSRYPDGQRVRLESIDEGIVNDDKDEEDEIEEICA</sequence>
<evidence type="ECO:0000256" key="7">
    <source>
        <dbReference type="ARBA" id="ARBA00023069"/>
    </source>
</evidence>
<evidence type="ECO:0000256" key="16">
    <source>
        <dbReference type="SAM" id="Phobius"/>
    </source>
</evidence>
<accession>A0A9W8C5A9</accession>
<keyword evidence="19" id="KW-1185">Reference proteome</keyword>
<feature type="transmembrane region" description="Helical" evidence="16">
    <location>
        <begin position="184"/>
        <end position="206"/>
    </location>
</feature>
<dbReference type="SMART" id="SM01381">
    <property type="entry name" value="7TM_GPCR_Srsx"/>
    <property type="match status" value="1"/>
</dbReference>
<feature type="transmembrane region" description="Helical" evidence="16">
    <location>
        <begin position="60"/>
        <end position="82"/>
    </location>
</feature>
<feature type="transmembrane region" description="Helical" evidence="16">
    <location>
        <begin position="88"/>
        <end position="118"/>
    </location>
</feature>
<dbReference type="PANTHER" id="PTHR22752">
    <property type="entry name" value="G PROTEIN-COUPLED RECEPTOR"/>
    <property type="match status" value="1"/>
</dbReference>
<comment type="subcellular location">
    <subcellularLocation>
        <location evidence="1">Cell projection</location>
        <location evidence="1">Cilium membrane</location>
        <topology evidence="1">Multi-pass membrane protein</topology>
    </subcellularLocation>
</comment>
<evidence type="ECO:0000256" key="14">
    <source>
        <dbReference type="RuleBase" id="RU000688"/>
    </source>
</evidence>
<evidence type="ECO:0000256" key="11">
    <source>
        <dbReference type="ARBA" id="ARBA00023180"/>
    </source>
</evidence>
<dbReference type="PROSITE" id="PS50262">
    <property type="entry name" value="G_PROTEIN_RECEP_F1_2"/>
    <property type="match status" value="1"/>
</dbReference>
<dbReference type="InterPro" id="IPR017452">
    <property type="entry name" value="GPCR_Rhodpsn_7TM"/>
</dbReference>
<evidence type="ECO:0000256" key="5">
    <source>
        <dbReference type="ARBA" id="ARBA00022989"/>
    </source>
</evidence>
<keyword evidence="10 14" id="KW-0675">Receptor</keyword>
<evidence type="ECO:0000256" key="15">
    <source>
        <dbReference type="SAM" id="MobiDB-lite"/>
    </source>
</evidence>
<dbReference type="GO" id="GO:0004930">
    <property type="term" value="F:G protein-coupled receptor activity"/>
    <property type="evidence" value="ECO:0007669"/>
    <property type="project" value="UniProtKB-KW"/>
</dbReference>
<evidence type="ECO:0000256" key="4">
    <source>
        <dbReference type="ARBA" id="ARBA00022692"/>
    </source>
</evidence>
<keyword evidence="6 14" id="KW-0297">G-protein coupled receptor</keyword>
<protein>
    <submittedName>
        <fullName evidence="18">G-protein coupled receptor 161-like</fullName>
    </submittedName>
</protein>
<feature type="transmembrane region" description="Helical" evidence="16">
    <location>
        <begin position="139"/>
        <end position="164"/>
    </location>
</feature>
<feature type="transmembrane region" description="Helical" evidence="16">
    <location>
        <begin position="27"/>
        <end position="48"/>
    </location>
</feature>
<keyword evidence="4 14" id="KW-0812">Transmembrane</keyword>
<dbReference type="GO" id="GO:0060170">
    <property type="term" value="C:ciliary membrane"/>
    <property type="evidence" value="ECO:0007669"/>
    <property type="project" value="UniProtKB-SubCell"/>
</dbReference>
<dbReference type="GO" id="GO:0055037">
    <property type="term" value="C:recycling endosome"/>
    <property type="evidence" value="ECO:0007669"/>
    <property type="project" value="TreeGrafter"/>
</dbReference>
<dbReference type="PANTHER" id="PTHR22752:SF10">
    <property type="entry name" value="G-PROTEIN COUPLED RECEPTOR 161"/>
    <property type="match status" value="1"/>
</dbReference>
<dbReference type="PROSITE" id="PS00237">
    <property type="entry name" value="G_PROTEIN_RECEP_F1_1"/>
    <property type="match status" value="1"/>
</dbReference>
<keyword evidence="5 16" id="KW-1133">Transmembrane helix</keyword>
<dbReference type="SUPFAM" id="SSF81321">
    <property type="entry name" value="Family A G protein-coupled receptor-like"/>
    <property type="match status" value="1"/>
</dbReference>
<keyword evidence="7" id="KW-0969">Cilium</keyword>
<evidence type="ECO:0000313" key="19">
    <source>
        <dbReference type="Proteomes" id="UP001059041"/>
    </source>
</evidence>
<organism evidence="18 19">
    <name type="scientific">Triplophysa rosa</name>
    <name type="common">Cave loach</name>
    <dbReference type="NCBI Taxonomy" id="992332"/>
    <lineage>
        <taxon>Eukaryota</taxon>
        <taxon>Metazoa</taxon>
        <taxon>Chordata</taxon>
        <taxon>Craniata</taxon>
        <taxon>Vertebrata</taxon>
        <taxon>Euteleostomi</taxon>
        <taxon>Actinopterygii</taxon>
        <taxon>Neopterygii</taxon>
        <taxon>Teleostei</taxon>
        <taxon>Ostariophysi</taxon>
        <taxon>Cypriniformes</taxon>
        <taxon>Nemacheilidae</taxon>
        <taxon>Triplophysa</taxon>
    </lineage>
</organism>
<evidence type="ECO:0000256" key="13">
    <source>
        <dbReference type="ARBA" id="ARBA00023273"/>
    </source>
</evidence>
<keyword evidence="3" id="KW-1003">Cell membrane</keyword>
<feature type="region of interest" description="Disordered" evidence="15">
    <location>
        <begin position="498"/>
        <end position="518"/>
    </location>
</feature>
<comment type="caution">
    <text evidence="18">The sequence shown here is derived from an EMBL/GenBank/DDBJ whole genome shotgun (WGS) entry which is preliminary data.</text>
</comment>
<keyword evidence="9" id="KW-1015">Disulfide bond</keyword>
<feature type="transmembrane region" description="Helical" evidence="16">
    <location>
        <begin position="259"/>
        <end position="281"/>
    </location>
</feature>
<keyword evidence="12 14" id="KW-0807">Transducer</keyword>
<keyword evidence="8 16" id="KW-0472">Membrane</keyword>
<name>A0A9W8C5A9_TRIRA</name>
<keyword evidence="13" id="KW-0966">Cell projection</keyword>
<feature type="transmembrane region" description="Helical" evidence="16">
    <location>
        <begin position="301"/>
        <end position="320"/>
    </location>
</feature>
<reference evidence="18" key="1">
    <citation type="submission" date="2021-02" db="EMBL/GenBank/DDBJ databases">
        <title>Comparative genomics reveals that relaxation of natural selection precedes convergent phenotypic evolution of cavefish.</title>
        <authorList>
            <person name="Peng Z."/>
        </authorList>
    </citation>
    <scope>NUCLEOTIDE SEQUENCE</scope>
    <source>
        <tissue evidence="18">Muscle</tissue>
    </source>
</reference>
<dbReference type="InterPro" id="IPR000276">
    <property type="entry name" value="GPCR_Rhodpsn"/>
</dbReference>
<evidence type="ECO:0000256" key="9">
    <source>
        <dbReference type="ARBA" id="ARBA00023157"/>
    </source>
</evidence>
<evidence type="ECO:0000256" key="6">
    <source>
        <dbReference type="ARBA" id="ARBA00023040"/>
    </source>
</evidence>
<dbReference type="OrthoDB" id="5980076at2759"/>
<comment type="similarity">
    <text evidence="14">Belongs to the G-protein coupled receptor 1 family.</text>
</comment>